<dbReference type="InterPro" id="IPR007482">
    <property type="entry name" value="Tyr_Pase-like_PTPLA"/>
</dbReference>
<dbReference type="OrthoDB" id="2398441at2759"/>
<evidence type="ECO:0000256" key="12">
    <source>
        <dbReference type="ARBA" id="ARBA00023239"/>
    </source>
</evidence>
<feature type="compositionally biased region" description="Basic and acidic residues" evidence="15">
    <location>
        <begin position="70"/>
        <end position="79"/>
    </location>
</feature>
<evidence type="ECO:0000256" key="15">
    <source>
        <dbReference type="SAM" id="MobiDB-lite"/>
    </source>
</evidence>
<reference evidence="16" key="1">
    <citation type="submission" date="2021-12" db="EMBL/GenBank/DDBJ databases">
        <title>Curvularia clavata genome.</title>
        <authorList>
            <person name="Cao Y."/>
        </authorList>
    </citation>
    <scope>NUCLEOTIDE SEQUENCE</scope>
    <source>
        <strain evidence="16">Yc1106</strain>
    </source>
</reference>
<evidence type="ECO:0000256" key="10">
    <source>
        <dbReference type="ARBA" id="ARBA00023136"/>
    </source>
</evidence>
<keyword evidence="10 14" id="KW-0472">Membrane</keyword>
<evidence type="ECO:0000256" key="1">
    <source>
        <dbReference type="ARBA" id="ARBA00004141"/>
    </source>
</evidence>
<dbReference type="EC" id="4.2.1.134" evidence="4 14"/>
<sequence>MEEEELPFGYTHRPEKRSHEQMEEEGSASPDWRYDPFPDNHEAAPSYRPDLSLHNNFAPAARHGLGQDSAYHDHDDPHLHYQSFQQARRPSAFALDNMASSASGRYPGDGFDYRRPAGSSREQGVGSVDLTGEDDDEDVPSESNEDYEGNADDIIDLTADDSGYGASQDGNGRQQDGNAEQRDSNRARANGGSRLPRGMDIIIDLDNGEEEWRVVTPAPEPSSPDIEFISSRTIPSRRLPPPNPPANNSDGDEVEFLRENALPEAEIRRRRNRELDNVLDLFGTLNGRFTHLRAQVDRFNAQINRTAGRFHEPVAPNRNAGRGHTHIRLGAFVAPVMDFDAIGFELGPRTREAPPPPPTYEAPPKAPEGFTRSPEEEGAFICPNCEEELCMGSDEIKRQVWIVKGCGHVYCGECTTNRAIKRSAKGKERPANTNPFKTCVVDGCDKNVSNKKSMIQTTHNESSSEAKAAMSTKAKVAQAAAPNDQRPAKQSGAKNAYLLAYNAASAALWAGVLYQTATIGGSEVVNAQKAGAFFGRGDWVTATQRGLSSAKVYDNLEQYTRLVQSLAGLEVLHSLVGIVRAPLMTTLMQVASRFLLVHLIASPWAFPFSTRHSPAYTTMLLAWSVTEVIRYSYFVFSLSGVGVPKLWTWLRYNTFLVLYPLGITSECWLVYQAIPLASQRNELYAYALWAILAIYVPGSYILFTHMLAQRRKIARQSRSA</sequence>
<dbReference type="GO" id="GO:0042761">
    <property type="term" value="P:very long-chain fatty acid biosynthetic process"/>
    <property type="evidence" value="ECO:0007669"/>
    <property type="project" value="TreeGrafter"/>
</dbReference>
<proteinExistence type="inferred from homology"/>
<comment type="similarity">
    <text evidence="3 14">Belongs to the very long-chain fatty acids dehydratase HACD family.</text>
</comment>
<keyword evidence="6 14" id="KW-0812">Transmembrane</keyword>
<evidence type="ECO:0000313" key="17">
    <source>
        <dbReference type="Proteomes" id="UP001056012"/>
    </source>
</evidence>
<evidence type="ECO:0000256" key="9">
    <source>
        <dbReference type="ARBA" id="ARBA00023098"/>
    </source>
</evidence>
<keyword evidence="5 14" id="KW-0444">Lipid biosynthesis</keyword>
<feature type="transmembrane region" description="Helical" evidence="14">
    <location>
        <begin position="628"/>
        <end position="647"/>
    </location>
</feature>
<evidence type="ECO:0000256" key="5">
    <source>
        <dbReference type="ARBA" id="ARBA00022516"/>
    </source>
</evidence>
<feature type="region of interest" description="Disordered" evidence="15">
    <location>
        <begin position="1"/>
        <end position="198"/>
    </location>
</feature>
<feature type="compositionally biased region" description="Basic and acidic residues" evidence="15">
    <location>
        <begin position="32"/>
        <end position="42"/>
    </location>
</feature>
<feature type="transmembrane region" description="Helical" evidence="14">
    <location>
        <begin position="654"/>
        <end position="674"/>
    </location>
</feature>
<evidence type="ECO:0000313" key="16">
    <source>
        <dbReference type="EMBL" id="USP81886.1"/>
    </source>
</evidence>
<dbReference type="GO" id="GO:0102158">
    <property type="term" value="F:very-long-chain (3R)-3-hydroxyacyl-CoA dehydratase activity"/>
    <property type="evidence" value="ECO:0007669"/>
    <property type="project" value="UniProtKB-EC"/>
</dbReference>
<name>A0A9Q8ZGZ6_CURCL</name>
<feature type="region of interest" description="Disordered" evidence="15">
    <location>
        <begin position="349"/>
        <end position="373"/>
    </location>
</feature>
<keyword evidence="7 14" id="KW-0276">Fatty acid metabolism</keyword>
<keyword evidence="8 14" id="KW-1133">Transmembrane helix</keyword>
<keyword evidence="14" id="KW-0256">Endoplasmic reticulum</keyword>
<keyword evidence="9 14" id="KW-0443">Lipid metabolism</keyword>
<evidence type="ECO:0000256" key="6">
    <source>
        <dbReference type="ARBA" id="ARBA00022692"/>
    </source>
</evidence>
<feature type="compositionally biased region" description="Pro residues" evidence="15">
    <location>
        <begin position="353"/>
        <end position="366"/>
    </location>
</feature>
<evidence type="ECO:0000256" key="11">
    <source>
        <dbReference type="ARBA" id="ARBA00023160"/>
    </source>
</evidence>
<keyword evidence="12 14" id="KW-0456">Lyase</keyword>
<keyword evidence="11 14" id="KW-0275">Fatty acid biosynthesis</keyword>
<dbReference type="PANTHER" id="PTHR11035:SF3">
    <property type="entry name" value="VERY-LONG-CHAIN (3R)-3-HYDROXYACYL-COA DEHYDRATASE"/>
    <property type="match status" value="1"/>
</dbReference>
<evidence type="ECO:0000256" key="4">
    <source>
        <dbReference type="ARBA" id="ARBA00013122"/>
    </source>
</evidence>
<protein>
    <recommendedName>
        <fullName evidence="4 14">Very-long-chain (3R)-3-hydroxyacyl-CoA dehydratase</fullName>
        <ecNumber evidence="4 14">4.2.1.134</ecNumber>
    </recommendedName>
</protein>
<evidence type="ECO:0000256" key="13">
    <source>
        <dbReference type="ARBA" id="ARBA00036671"/>
    </source>
</evidence>
<comment type="catalytic activity">
    <reaction evidence="13 14">
        <text>a very-long-chain (3R)-3-hydroxyacyl-CoA = a very-long-chain (2E)-enoyl-CoA + H2O</text>
        <dbReference type="Rhea" id="RHEA:45812"/>
        <dbReference type="ChEBI" id="CHEBI:15377"/>
        <dbReference type="ChEBI" id="CHEBI:83728"/>
        <dbReference type="ChEBI" id="CHEBI:85440"/>
        <dbReference type="EC" id="4.2.1.134"/>
    </reaction>
</comment>
<dbReference type="Proteomes" id="UP001056012">
    <property type="component" value="Chromosome 7"/>
</dbReference>
<evidence type="ECO:0000256" key="3">
    <source>
        <dbReference type="ARBA" id="ARBA00007811"/>
    </source>
</evidence>
<accession>A0A9Q8ZGZ6</accession>
<feature type="compositionally biased region" description="Acidic residues" evidence="15">
    <location>
        <begin position="131"/>
        <end position="159"/>
    </location>
</feature>
<comment type="subcellular location">
    <subcellularLocation>
        <location evidence="14">Endoplasmic reticulum membrane</location>
        <topology evidence="14">Multi-pass membrane protein</topology>
    </subcellularLocation>
    <subcellularLocation>
        <location evidence="1">Membrane</location>
        <topology evidence="1">Multi-pass membrane protein</topology>
    </subcellularLocation>
</comment>
<feature type="transmembrane region" description="Helical" evidence="14">
    <location>
        <begin position="686"/>
        <end position="708"/>
    </location>
</feature>
<dbReference type="PANTHER" id="PTHR11035">
    <property type="entry name" value="VERY-LONG-CHAIN (3R)-3-HYDROXYACYL-COA DEHYDRATASE"/>
    <property type="match status" value="1"/>
</dbReference>
<feature type="compositionally biased region" description="Polar residues" evidence="15">
    <location>
        <begin position="168"/>
        <end position="178"/>
    </location>
</feature>
<evidence type="ECO:0000256" key="8">
    <source>
        <dbReference type="ARBA" id="ARBA00022989"/>
    </source>
</evidence>
<dbReference type="GO" id="GO:0030497">
    <property type="term" value="P:fatty acid elongation"/>
    <property type="evidence" value="ECO:0007669"/>
    <property type="project" value="TreeGrafter"/>
</dbReference>
<evidence type="ECO:0000256" key="14">
    <source>
        <dbReference type="RuleBase" id="RU363109"/>
    </source>
</evidence>
<dbReference type="Pfam" id="PF04387">
    <property type="entry name" value="PTPLA"/>
    <property type="match status" value="1"/>
</dbReference>
<gene>
    <name evidence="16" type="ORF">yc1106_09160</name>
</gene>
<comment type="pathway">
    <text evidence="2 14">Lipid metabolism; fatty acid biosynthesis.</text>
</comment>
<dbReference type="GO" id="GO:0005789">
    <property type="term" value="C:endoplasmic reticulum membrane"/>
    <property type="evidence" value="ECO:0007669"/>
    <property type="project" value="UniProtKB-SubCell"/>
</dbReference>
<organism evidence="16 17">
    <name type="scientific">Curvularia clavata</name>
    <dbReference type="NCBI Taxonomy" id="95742"/>
    <lineage>
        <taxon>Eukaryota</taxon>
        <taxon>Fungi</taxon>
        <taxon>Dikarya</taxon>
        <taxon>Ascomycota</taxon>
        <taxon>Pezizomycotina</taxon>
        <taxon>Dothideomycetes</taxon>
        <taxon>Pleosporomycetidae</taxon>
        <taxon>Pleosporales</taxon>
        <taxon>Pleosporineae</taxon>
        <taxon>Pleosporaceae</taxon>
        <taxon>Curvularia</taxon>
    </lineage>
</organism>
<comment type="caution">
    <text evidence="14">Lacks conserved residue(s) required for the propagation of feature annotation.</text>
</comment>
<evidence type="ECO:0000256" key="2">
    <source>
        <dbReference type="ARBA" id="ARBA00005194"/>
    </source>
</evidence>
<dbReference type="AlphaFoldDB" id="A0A9Q8ZGZ6"/>
<dbReference type="VEuPathDB" id="FungiDB:yc1106_09160"/>
<dbReference type="EMBL" id="CP089280">
    <property type="protein sequence ID" value="USP81886.1"/>
    <property type="molecule type" value="Genomic_DNA"/>
</dbReference>
<evidence type="ECO:0000256" key="7">
    <source>
        <dbReference type="ARBA" id="ARBA00022832"/>
    </source>
</evidence>
<dbReference type="GO" id="GO:0030148">
    <property type="term" value="P:sphingolipid biosynthetic process"/>
    <property type="evidence" value="ECO:0007669"/>
    <property type="project" value="TreeGrafter"/>
</dbReference>
<comment type="function">
    <text evidence="14">Catalyzes the third of the four reactions of the long-chain fatty acids elongation cycle. This endoplasmic reticulum-bound enzymatic process, allows the addition of two carbons to the chain of long- and very long-chain fatty acids/VLCFAs per cycle. This enzyme catalyzes the dehydration of the 3-hydroxyacyl-CoA intermediate into trans-2,3-enoyl-CoA, within each cycle of fatty acid elongation. Thereby, it participates to the production of VLCFAs of different chain lengths that are involved in multiple biological processes as precursors of membrane lipids and lipid mediators.</text>
</comment>
<keyword evidence="17" id="KW-1185">Reference proteome</keyword>